<evidence type="ECO:0000313" key="4">
    <source>
        <dbReference type="EMBL" id="GAA1875120.1"/>
    </source>
</evidence>
<feature type="compositionally biased region" description="Basic and acidic residues" evidence="1">
    <location>
        <begin position="57"/>
        <end position="77"/>
    </location>
</feature>
<dbReference type="SUPFAM" id="SSF55166">
    <property type="entry name" value="Hedgehog/DD-peptidase"/>
    <property type="match status" value="1"/>
</dbReference>
<organism evidence="4 5">
    <name type="scientific">Myceligenerans crystallogenes</name>
    <dbReference type="NCBI Taxonomy" id="316335"/>
    <lineage>
        <taxon>Bacteria</taxon>
        <taxon>Bacillati</taxon>
        <taxon>Actinomycetota</taxon>
        <taxon>Actinomycetes</taxon>
        <taxon>Micrococcales</taxon>
        <taxon>Promicromonosporaceae</taxon>
        <taxon>Myceligenerans</taxon>
    </lineage>
</organism>
<feature type="chain" id="PRO_5047316698" description="D-alanyl-D-alanine carboxypeptidase-like core domain-containing protein" evidence="2">
    <location>
        <begin position="18"/>
        <end position="228"/>
    </location>
</feature>
<feature type="signal peptide" evidence="2">
    <location>
        <begin position="1"/>
        <end position="17"/>
    </location>
</feature>
<dbReference type="InterPro" id="IPR003709">
    <property type="entry name" value="VanY-like_core_dom"/>
</dbReference>
<reference evidence="4 5" key="1">
    <citation type="journal article" date="2019" name="Int. J. Syst. Evol. Microbiol.">
        <title>The Global Catalogue of Microorganisms (GCM) 10K type strain sequencing project: providing services to taxonomists for standard genome sequencing and annotation.</title>
        <authorList>
            <consortium name="The Broad Institute Genomics Platform"/>
            <consortium name="The Broad Institute Genome Sequencing Center for Infectious Disease"/>
            <person name="Wu L."/>
            <person name="Ma J."/>
        </authorList>
    </citation>
    <scope>NUCLEOTIDE SEQUENCE [LARGE SCALE GENOMIC DNA]</scope>
    <source>
        <strain evidence="4 5">JCM 14326</strain>
    </source>
</reference>
<dbReference type="EMBL" id="BAAANL010000010">
    <property type="protein sequence ID" value="GAA1875120.1"/>
    <property type="molecule type" value="Genomic_DNA"/>
</dbReference>
<feature type="domain" description="D-alanyl-D-alanine carboxypeptidase-like core" evidence="3">
    <location>
        <begin position="110"/>
        <end position="203"/>
    </location>
</feature>
<keyword evidence="2" id="KW-0732">Signal</keyword>
<dbReference type="Pfam" id="PF02557">
    <property type="entry name" value="VanY"/>
    <property type="match status" value="1"/>
</dbReference>
<evidence type="ECO:0000256" key="1">
    <source>
        <dbReference type="SAM" id="MobiDB-lite"/>
    </source>
</evidence>
<gene>
    <name evidence="4" type="ORF">GCM10009751_38520</name>
</gene>
<keyword evidence="5" id="KW-1185">Reference proteome</keyword>
<dbReference type="Gene3D" id="3.30.1380.10">
    <property type="match status" value="1"/>
</dbReference>
<sequence length="228" mass="23334">MLLTGLAAGALGAWALALTGAQDVPDAAAGSSPASASSATTVRQKAGLGPPGPHPGGRKDGASADRLPRSDEGERVTPDGLTVADGVVPDGTTVFDDDVPSVARLDPALLDALRTAATDSGMTFDVTSGWRSAALQDRLFADAVARYGSEEEAARWAATSETSQHVSGDAVDLGPAAAQAWLAAHGAAYGLCQTYANEPWHYELRPEATSDGCPEMYADAGEDPRMQP</sequence>
<protein>
    <recommendedName>
        <fullName evidence="3">D-alanyl-D-alanine carboxypeptidase-like core domain-containing protein</fullName>
    </recommendedName>
</protein>
<feature type="compositionally biased region" description="Low complexity" evidence="1">
    <location>
        <begin position="25"/>
        <end position="39"/>
    </location>
</feature>
<dbReference type="RefSeq" id="WP_344106197.1">
    <property type="nucleotide sequence ID" value="NZ_BAAANL010000010.1"/>
</dbReference>
<dbReference type="InterPro" id="IPR009045">
    <property type="entry name" value="Zn_M74/Hedgehog-like"/>
</dbReference>
<dbReference type="PANTHER" id="PTHR34385">
    <property type="entry name" value="D-ALANYL-D-ALANINE CARBOXYPEPTIDASE"/>
    <property type="match status" value="1"/>
</dbReference>
<accession>A0ABN2NMC2</accession>
<dbReference type="Proteomes" id="UP001501094">
    <property type="component" value="Unassembled WGS sequence"/>
</dbReference>
<evidence type="ECO:0000259" key="3">
    <source>
        <dbReference type="Pfam" id="PF02557"/>
    </source>
</evidence>
<dbReference type="PANTHER" id="PTHR34385:SF1">
    <property type="entry name" value="PEPTIDOGLYCAN L-ALANYL-D-GLUTAMATE ENDOPEPTIDASE CWLK"/>
    <property type="match status" value="1"/>
</dbReference>
<feature type="region of interest" description="Disordered" evidence="1">
    <location>
        <begin position="25"/>
        <end position="89"/>
    </location>
</feature>
<dbReference type="CDD" id="cd14846">
    <property type="entry name" value="Peptidase_M15_like"/>
    <property type="match status" value="1"/>
</dbReference>
<name>A0ABN2NMC2_9MICO</name>
<proteinExistence type="predicted"/>
<evidence type="ECO:0000313" key="5">
    <source>
        <dbReference type="Proteomes" id="UP001501094"/>
    </source>
</evidence>
<dbReference type="InterPro" id="IPR052179">
    <property type="entry name" value="DD-CPase-like"/>
</dbReference>
<comment type="caution">
    <text evidence="4">The sequence shown here is derived from an EMBL/GenBank/DDBJ whole genome shotgun (WGS) entry which is preliminary data.</text>
</comment>
<evidence type="ECO:0000256" key="2">
    <source>
        <dbReference type="SAM" id="SignalP"/>
    </source>
</evidence>